<dbReference type="SMART" id="SM00212">
    <property type="entry name" value="UBCc"/>
    <property type="match status" value="1"/>
</dbReference>
<feature type="non-terminal residue" evidence="4">
    <location>
        <position position="1"/>
    </location>
</feature>
<gene>
    <name evidence="4" type="ORF">FEQUK3_LOCUS7673</name>
</gene>
<sequence>MSTNLERRLAKEYKELEDGADYKVRLRTPGDPSNLEAALQLPSGMPYSGGAYTIDVQIPSSYPFERPVMKFNSKIWHPNIHLETGEVGTDALGPWDPTHTIKSELESLVDLLKQPNLQYPHNQEALKMFNEDSAGFKCKAQEWAVRFAGAPAADGQSSIVTDTIDPRYEGYHRDMVQRFVDLGFTTEAVVEAFKYVGIDRNNGQDYVIEEAYQGDIAARLYHA</sequence>
<dbReference type="PROSITE" id="PS50127">
    <property type="entry name" value="UBC_2"/>
    <property type="match status" value="1"/>
</dbReference>
<dbReference type="CDD" id="cd14311">
    <property type="entry name" value="UBA_II_E2_UBC1"/>
    <property type="match status" value="1"/>
</dbReference>
<name>A0A8J2J0T3_FUSEQ</name>
<evidence type="ECO:0000259" key="2">
    <source>
        <dbReference type="PROSITE" id="PS50030"/>
    </source>
</evidence>
<dbReference type="Pfam" id="PF00179">
    <property type="entry name" value="UQ_con"/>
    <property type="match status" value="1"/>
</dbReference>
<accession>A0A8J2J0T3</accession>
<protein>
    <recommendedName>
        <fullName evidence="6">UBC core domain-containing protein</fullName>
    </recommendedName>
</protein>
<dbReference type="Pfam" id="PF09288">
    <property type="entry name" value="UBA_3"/>
    <property type="match status" value="1"/>
</dbReference>
<dbReference type="PANTHER" id="PTHR24067">
    <property type="entry name" value="UBIQUITIN-CONJUGATING ENZYME E2"/>
    <property type="match status" value="1"/>
</dbReference>
<evidence type="ECO:0008006" key="6">
    <source>
        <dbReference type="Google" id="ProtNLM"/>
    </source>
</evidence>
<dbReference type="EMBL" id="CAJSTJ010000145">
    <property type="protein sequence ID" value="CAG7561964.1"/>
    <property type="molecule type" value="Genomic_DNA"/>
</dbReference>
<dbReference type="InterPro" id="IPR015940">
    <property type="entry name" value="UBA"/>
</dbReference>
<dbReference type="PROSITE" id="PS50030">
    <property type="entry name" value="UBA"/>
    <property type="match status" value="1"/>
</dbReference>
<dbReference type="InterPro" id="IPR000608">
    <property type="entry name" value="UBC"/>
</dbReference>
<comment type="caution">
    <text evidence="4">The sequence shown here is derived from an EMBL/GenBank/DDBJ whole genome shotgun (WGS) entry which is preliminary data.</text>
</comment>
<reference evidence="4" key="1">
    <citation type="submission" date="2021-05" db="EMBL/GenBank/DDBJ databases">
        <authorList>
            <person name="Khan N."/>
        </authorList>
    </citation>
    <scope>NUCLEOTIDE SEQUENCE</scope>
</reference>
<organism evidence="4 5">
    <name type="scientific">Fusarium equiseti</name>
    <name type="common">Fusarium scirpi</name>
    <dbReference type="NCBI Taxonomy" id="61235"/>
    <lineage>
        <taxon>Eukaryota</taxon>
        <taxon>Fungi</taxon>
        <taxon>Dikarya</taxon>
        <taxon>Ascomycota</taxon>
        <taxon>Pezizomycotina</taxon>
        <taxon>Sordariomycetes</taxon>
        <taxon>Hypocreomycetidae</taxon>
        <taxon>Hypocreales</taxon>
        <taxon>Nectriaceae</taxon>
        <taxon>Fusarium</taxon>
        <taxon>Fusarium incarnatum-equiseti species complex</taxon>
    </lineage>
</organism>
<dbReference type="AlphaFoldDB" id="A0A8J2J0T3"/>
<feature type="domain" description="UBA" evidence="2">
    <location>
        <begin position="163"/>
        <end position="210"/>
    </location>
</feature>
<feature type="domain" description="UBC core" evidence="3">
    <location>
        <begin position="4"/>
        <end position="149"/>
    </location>
</feature>
<dbReference type="InterPro" id="IPR050113">
    <property type="entry name" value="Ub_conjugating_enzyme"/>
</dbReference>
<evidence type="ECO:0000259" key="3">
    <source>
        <dbReference type="PROSITE" id="PS50127"/>
    </source>
</evidence>
<evidence type="ECO:0000313" key="4">
    <source>
        <dbReference type="EMBL" id="CAG7561964.1"/>
    </source>
</evidence>
<evidence type="ECO:0000313" key="5">
    <source>
        <dbReference type="Proteomes" id="UP000693738"/>
    </source>
</evidence>
<proteinExistence type="predicted"/>
<dbReference type="Proteomes" id="UP000693738">
    <property type="component" value="Unassembled WGS sequence"/>
</dbReference>
<keyword evidence="1" id="KW-0833">Ubl conjugation pathway</keyword>
<dbReference type="InterPro" id="IPR015368">
    <property type="entry name" value="UBA_C_fun"/>
</dbReference>
<evidence type="ECO:0000256" key="1">
    <source>
        <dbReference type="ARBA" id="ARBA00022786"/>
    </source>
</evidence>